<accession>A0ABN1QZW9</accession>
<gene>
    <name evidence="8" type="ORF">GCM10009550_27720</name>
</gene>
<dbReference type="InterPro" id="IPR020843">
    <property type="entry name" value="ER"/>
</dbReference>
<dbReference type="InterPro" id="IPR036291">
    <property type="entry name" value="NAD(P)-bd_dom_sf"/>
</dbReference>
<evidence type="ECO:0000313" key="9">
    <source>
        <dbReference type="Proteomes" id="UP001500665"/>
    </source>
</evidence>
<evidence type="ECO:0000256" key="3">
    <source>
        <dbReference type="ARBA" id="ARBA00022833"/>
    </source>
</evidence>
<keyword evidence="3 6" id="KW-0862">Zinc</keyword>
<evidence type="ECO:0000256" key="6">
    <source>
        <dbReference type="RuleBase" id="RU361277"/>
    </source>
</evidence>
<dbReference type="SUPFAM" id="SSF51735">
    <property type="entry name" value="NAD(P)-binding Rossmann-fold domains"/>
    <property type="match status" value="1"/>
</dbReference>
<protein>
    <submittedName>
        <fullName evidence="8">Zn-dependent alcohol dehydrogenase</fullName>
    </submittedName>
</protein>
<comment type="cofactor">
    <cofactor evidence="6">
        <name>Zn(2+)</name>
        <dbReference type="ChEBI" id="CHEBI:29105"/>
    </cofactor>
</comment>
<proteinExistence type="inferred from homology"/>
<comment type="similarity">
    <text evidence="1 6">Belongs to the zinc-containing alcohol dehydrogenase family.</text>
</comment>
<dbReference type="InterPro" id="IPR013149">
    <property type="entry name" value="ADH-like_C"/>
</dbReference>
<dbReference type="EMBL" id="BAAAHH010000009">
    <property type="protein sequence ID" value="GAA0949832.1"/>
    <property type="molecule type" value="Genomic_DNA"/>
</dbReference>
<dbReference type="InterPro" id="IPR013154">
    <property type="entry name" value="ADH-like_N"/>
</dbReference>
<dbReference type="PANTHER" id="PTHR43880">
    <property type="entry name" value="ALCOHOL DEHYDROGENASE"/>
    <property type="match status" value="1"/>
</dbReference>
<evidence type="ECO:0000256" key="2">
    <source>
        <dbReference type="ARBA" id="ARBA00022723"/>
    </source>
</evidence>
<dbReference type="Pfam" id="PF00107">
    <property type="entry name" value="ADH_zinc_N"/>
    <property type="match status" value="1"/>
</dbReference>
<evidence type="ECO:0000256" key="5">
    <source>
        <dbReference type="ARBA" id="ARBA00023027"/>
    </source>
</evidence>
<dbReference type="SUPFAM" id="SSF50129">
    <property type="entry name" value="GroES-like"/>
    <property type="match status" value="1"/>
</dbReference>
<feature type="domain" description="Enoyl reductase (ER)" evidence="7">
    <location>
        <begin position="10"/>
        <end position="358"/>
    </location>
</feature>
<comment type="caution">
    <text evidence="8">The sequence shown here is derived from an EMBL/GenBank/DDBJ whole genome shotgun (WGS) entry which is preliminary data.</text>
</comment>
<evidence type="ECO:0000256" key="4">
    <source>
        <dbReference type="ARBA" id="ARBA00023002"/>
    </source>
</evidence>
<dbReference type="PANTHER" id="PTHR43880:SF12">
    <property type="entry name" value="ALCOHOL DEHYDROGENASE CLASS-3"/>
    <property type="match status" value="1"/>
</dbReference>
<evidence type="ECO:0000256" key="1">
    <source>
        <dbReference type="ARBA" id="ARBA00008072"/>
    </source>
</evidence>
<dbReference type="PROSITE" id="PS00059">
    <property type="entry name" value="ADH_ZINC"/>
    <property type="match status" value="1"/>
</dbReference>
<evidence type="ECO:0000313" key="8">
    <source>
        <dbReference type="EMBL" id="GAA0949832.1"/>
    </source>
</evidence>
<name>A0ABN1QZW9_9ACTN</name>
<dbReference type="Proteomes" id="UP001500665">
    <property type="component" value="Unassembled WGS sequence"/>
</dbReference>
<dbReference type="CDD" id="cd08279">
    <property type="entry name" value="Zn_ADH_class_III"/>
    <property type="match status" value="1"/>
</dbReference>
<sequence length="358" mass="36330">MKVAIAYEAGRPPVVEDLPVPDVGPRDVLVRIAASGICHTDLNVLEGASALPLPIALGHEGCGTVEEVGAEVRRVGVGDRVLASVAPACGTCWQCVNGMSNQCELNPLVKAAPRFTLPDGRSAAAVCGCGSFAEAMVVHEASVVPVETDLPDEQLALLGCGVTTGLGAVLNTAAVAPGSSVAVVGCGGVGQSAVQGARIAGAAVIIAVDPAPGRREAALRAGATHAVDPAEGDPVARVRELTGGRGADYTFEAVGRPELMVQAFDMARGHGTVTLVGMPPVGSSLTLPAIQAVFSGKRLAGSALGGAQILRDFPRFIRLAESGRLDLGSMVSQRVKLDEIAHGIDLVARAEGVRTVII</sequence>
<keyword evidence="9" id="KW-1185">Reference proteome</keyword>
<dbReference type="InterPro" id="IPR011032">
    <property type="entry name" value="GroES-like_sf"/>
</dbReference>
<evidence type="ECO:0000259" key="7">
    <source>
        <dbReference type="SMART" id="SM00829"/>
    </source>
</evidence>
<dbReference type="InterPro" id="IPR002328">
    <property type="entry name" value="ADH_Zn_CS"/>
</dbReference>
<dbReference type="RefSeq" id="WP_344240617.1">
    <property type="nucleotide sequence ID" value="NZ_BAAAHH010000009.1"/>
</dbReference>
<dbReference type="SMART" id="SM00829">
    <property type="entry name" value="PKS_ER"/>
    <property type="match status" value="1"/>
</dbReference>
<dbReference type="Gene3D" id="3.40.50.720">
    <property type="entry name" value="NAD(P)-binding Rossmann-like Domain"/>
    <property type="match status" value="1"/>
</dbReference>
<organism evidence="8 9">
    <name type="scientific">Actinocorallia libanotica</name>
    <dbReference type="NCBI Taxonomy" id="46162"/>
    <lineage>
        <taxon>Bacteria</taxon>
        <taxon>Bacillati</taxon>
        <taxon>Actinomycetota</taxon>
        <taxon>Actinomycetes</taxon>
        <taxon>Streptosporangiales</taxon>
        <taxon>Thermomonosporaceae</taxon>
        <taxon>Actinocorallia</taxon>
    </lineage>
</organism>
<dbReference type="Gene3D" id="3.90.180.10">
    <property type="entry name" value="Medium-chain alcohol dehydrogenases, catalytic domain"/>
    <property type="match status" value="1"/>
</dbReference>
<keyword evidence="2 6" id="KW-0479">Metal-binding</keyword>
<keyword evidence="5" id="KW-0520">NAD</keyword>
<keyword evidence="4" id="KW-0560">Oxidoreductase</keyword>
<dbReference type="Pfam" id="PF08240">
    <property type="entry name" value="ADH_N"/>
    <property type="match status" value="1"/>
</dbReference>
<reference evidence="8 9" key="1">
    <citation type="journal article" date="2019" name="Int. J. Syst. Evol. Microbiol.">
        <title>The Global Catalogue of Microorganisms (GCM) 10K type strain sequencing project: providing services to taxonomists for standard genome sequencing and annotation.</title>
        <authorList>
            <consortium name="The Broad Institute Genomics Platform"/>
            <consortium name="The Broad Institute Genome Sequencing Center for Infectious Disease"/>
            <person name="Wu L."/>
            <person name="Ma J."/>
        </authorList>
    </citation>
    <scope>NUCLEOTIDE SEQUENCE [LARGE SCALE GENOMIC DNA]</scope>
    <source>
        <strain evidence="8 9">JCM 10696</strain>
    </source>
</reference>